<proteinExistence type="predicted"/>
<name>A0A381ZVH3_9ZZZZ</name>
<dbReference type="AlphaFoldDB" id="A0A381ZVH3"/>
<dbReference type="EMBL" id="UINC01022697">
    <property type="protein sequence ID" value="SVA92847.1"/>
    <property type="molecule type" value="Genomic_DNA"/>
</dbReference>
<reference evidence="1" key="1">
    <citation type="submission" date="2018-05" db="EMBL/GenBank/DDBJ databases">
        <authorList>
            <person name="Lanie J.A."/>
            <person name="Ng W.-L."/>
            <person name="Kazmierczak K.M."/>
            <person name="Andrzejewski T.M."/>
            <person name="Davidsen T.M."/>
            <person name="Wayne K.J."/>
            <person name="Tettelin H."/>
            <person name="Glass J.I."/>
            <person name="Rusch D."/>
            <person name="Podicherti R."/>
            <person name="Tsui H.-C.T."/>
            <person name="Winkler M.E."/>
        </authorList>
    </citation>
    <scope>NUCLEOTIDE SEQUENCE</scope>
</reference>
<feature type="non-terminal residue" evidence="1">
    <location>
        <position position="34"/>
    </location>
</feature>
<protein>
    <submittedName>
        <fullName evidence="1">Uncharacterized protein</fullName>
    </submittedName>
</protein>
<organism evidence="1">
    <name type="scientific">marine metagenome</name>
    <dbReference type="NCBI Taxonomy" id="408172"/>
    <lineage>
        <taxon>unclassified sequences</taxon>
        <taxon>metagenomes</taxon>
        <taxon>ecological metagenomes</taxon>
    </lineage>
</organism>
<accession>A0A381ZVH3</accession>
<sequence length="34" mass="3757">MSSARFLLVYKIALCYSAASLNSLDAFNNVVLDF</sequence>
<gene>
    <name evidence="1" type="ORF">METZ01_LOCUS145701</name>
</gene>
<evidence type="ECO:0000313" key="1">
    <source>
        <dbReference type="EMBL" id="SVA92847.1"/>
    </source>
</evidence>